<proteinExistence type="predicted"/>
<dbReference type="EMBL" id="CAAALY010257716">
    <property type="protein sequence ID" value="VEL38375.1"/>
    <property type="molecule type" value="Genomic_DNA"/>
</dbReference>
<evidence type="ECO:0000313" key="2">
    <source>
        <dbReference type="EMBL" id="VEL38375.1"/>
    </source>
</evidence>
<protein>
    <submittedName>
        <fullName evidence="2">Uncharacterized protein</fullName>
    </submittedName>
</protein>
<dbReference type="AlphaFoldDB" id="A0A3S5CUK7"/>
<name>A0A3S5CUK7_9PLAT</name>
<reference evidence="2" key="1">
    <citation type="submission" date="2018-11" db="EMBL/GenBank/DDBJ databases">
        <authorList>
            <consortium name="Pathogen Informatics"/>
        </authorList>
    </citation>
    <scope>NUCLEOTIDE SEQUENCE</scope>
</reference>
<sequence length="200" mass="21912">MARLTDDADYDAGETSGNVPSSRSDDDHAYNELWTRLGQLLLSVINSPRRLLIHRLRLWALISPHLQATCCLPNLVSTTVNPNINTIFQVGRVDALDQFHGFQLASTASFGSLRSSRFASMTPPPDRLTAPPGNATAADVVVGGVLGTDRLLISQKALTCLHEAILAMITVHPEYPHFHVNEAFCKPLEALVQLGETWLF</sequence>
<accession>A0A3S5CUK7</accession>
<dbReference type="OrthoDB" id="6285965at2759"/>
<evidence type="ECO:0000313" key="3">
    <source>
        <dbReference type="Proteomes" id="UP000784294"/>
    </source>
</evidence>
<dbReference type="Proteomes" id="UP000784294">
    <property type="component" value="Unassembled WGS sequence"/>
</dbReference>
<organism evidence="2 3">
    <name type="scientific">Protopolystoma xenopodis</name>
    <dbReference type="NCBI Taxonomy" id="117903"/>
    <lineage>
        <taxon>Eukaryota</taxon>
        <taxon>Metazoa</taxon>
        <taxon>Spiralia</taxon>
        <taxon>Lophotrochozoa</taxon>
        <taxon>Platyhelminthes</taxon>
        <taxon>Monogenea</taxon>
        <taxon>Polyopisthocotylea</taxon>
        <taxon>Polystomatidea</taxon>
        <taxon>Polystomatidae</taxon>
        <taxon>Protopolystoma</taxon>
    </lineage>
</organism>
<gene>
    <name evidence="2" type="ORF">PXEA_LOCUS31815</name>
</gene>
<feature type="region of interest" description="Disordered" evidence="1">
    <location>
        <begin position="1"/>
        <end position="26"/>
    </location>
</feature>
<keyword evidence="3" id="KW-1185">Reference proteome</keyword>
<comment type="caution">
    <text evidence="2">The sequence shown here is derived from an EMBL/GenBank/DDBJ whole genome shotgun (WGS) entry which is preliminary data.</text>
</comment>
<evidence type="ECO:0000256" key="1">
    <source>
        <dbReference type="SAM" id="MobiDB-lite"/>
    </source>
</evidence>